<comment type="caution">
    <text evidence="1">The sequence shown here is derived from an EMBL/GenBank/DDBJ whole genome shotgun (WGS) entry which is preliminary data.</text>
</comment>
<reference evidence="1 2" key="1">
    <citation type="submission" date="2017-12" db="EMBL/GenBank/DDBJ databases">
        <title>Genome sequence of the active heterotrophic nitrifier-denitrifier, Cupriavidus pauculus UM1.</title>
        <authorList>
            <person name="Putonti C."/>
            <person name="Castignetti D."/>
        </authorList>
    </citation>
    <scope>NUCLEOTIDE SEQUENCE [LARGE SCALE GENOMIC DNA]</scope>
    <source>
        <strain evidence="1 2">UM1</strain>
    </source>
</reference>
<evidence type="ECO:0000313" key="2">
    <source>
        <dbReference type="Proteomes" id="UP000234341"/>
    </source>
</evidence>
<gene>
    <name evidence="1" type="ORF">CYJ10_24475</name>
</gene>
<dbReference type="AlphaFoldDB" id="A0A2N5C716"/>
<accession>A0A2N5C716</accession>
<dbReference type="InterPro" id="IPR018697">
    <property type="entry name" value="DUF2199"/>
</dbReference>
<organism evidence="1 2">
    <name type="scientific">Cupriavidus pauculus</name>
    <dbReference type="NCBI Taxonomy" id="82633"/>
    <lineage>
        <taxon>Bacteria</taxon>
        <taxon>Pseudomonadati</taxon>
        <taxon>Pseudomonadota</taxon>
        <taxon>Betaproteobacteria</taxon>
        <taxon>Burkholderiales</taxon>
        <taxon>Burkholderiaceae</taxon>
        <taxon>Cupriavidus</taxon>
    </lineage>
</organism>
<proteinExistence type="predicted"/>
<dbReference type="EMBL" id="PJRP01000014">
    <property type="protein sequence ID" value="PLP98014.1"/>
    <property type="molecule type" value="Genomic_DNA"/>
</dbReference>
<dbReference type="RefSeq" id="WP_101684102.1">
    <property type="nucleotide sequence ID" value="NZ_PJRP01000014.1"/>
</dbReference>
<dbReference type="Proteomes" id="UP000234341">
    <property type="component" value="Unassembled WGS sequence"/>
</dbReference>
<evidence type="ECO:0000313" key="1">
    <source>
        <dbReference type="EMBL" id="PLP98014.1"/>
    </source>
</evidence>
<dbReference type="OrthoDB" id="4404538at2"/>
<name>A0A2N5C716_9BURK</name>
<protein>
    <submittedName>
        <fullName evidence="1">Uncharacterized protein</fullName>
    </submittedName>
</protein>
<dbReference type="Pfam" id="PF09965">
    <property type="entry name" value="DUF2199"/>
    <property type="match status" value="1"/>
</dbReference>
<sequence>MTFSFLCATCNELHHGMPSFGAEAPFSYDQMPAEDRERRCSLGSDDCVIDERQFFVRGCLEMCRHAGGRQSELHPKSWTPTFGVFSCIGTPSSSDCRSSRSI</sequence>